<accession>A0A268FDV0</accession>
<dbReference type="EMBL" id="NPBQ01000058">
    <property type="protein sequence ID" value="PAD83548.1"/>
    <property type="molecule type" value="Genomic_DNA"/>
</dbReference>
<dbReference type="Proteomes" id="UP000216961">
    <property type="component" value="Unassembled WGS sequence"/>
</dbReference>
<dbReference type="GO" id="GO:0016758">
    <property type="term" value="F:hexosyltransferase activity"/>
    <property type="evidence" value="ECO:0007669"/>
    <property type="project" value="UniProtKB-ARBA"/>
</dbReference>
<dbReference type="InterPro" id="IPR001173">
    <property type="entry name" value="Glyco_trans_2-like"/>
</dbReference>
<dbReference type="SUPFAM" id="SSF53448">
    <property type="entry name" value="Nucleotide-diphospho-sugar transferases"/>
    <property type="match status" value="1"/>
</dbReference>
<sequence>MLIHNDCYKDFLLVLIMKVGNAMKNISSLRKNNKYKYELLQSANYLEQPIISVITPVFNNEKTIQKTIESVLQQSIMPQIEYILIDDGSKDQTRSILKKFVNEHPNIKLALLAKNTGTPGYPRNLGIELSSAPYLTFLDADDWFEKTGLEKLYSVLNETDDDYIVGKTIKVTSKKNAIVGEHESWKERRSIPPASIPHIFHHLGPRARLMKSSIIKQNQIQFPEMKYGEDKQFFMEVLTNCKKISTTEAVIYYLNRLDDNDESLTKQTNVLNKMHCNRKVINYFKEKEMDSELKRMVLNRLYEFDCFNRFINRYHTLRTENNQTFKGKLDEFLKRKAYISTMKKMLRTTSSLDYEISDHFYHPYNKVCYQLFSQKRYKDIETLFRWMNQEKIKKHVVKDDTAYWVSPLSSPYNFIRVPMYAELINCEYTNGFFRFDIRIAGDHPKEIEHLLFRDRNNIHNQFMFSIEPYEGALKRIMVPEAFFTALGKSVYTIYLSYRDYHKVQLHIPNPKLRLKKQQTDKQHFYKTIHNHLALKVL</sequence>
<evidence type="ECO:0000313" key="3">
    <source>
        <dbReference type="Proteomes" id="UP000216961"/>
    </source>
</evidence>
<dbReference type="PANTHER" id="PTHR22916:SF3">
    <property type="entry name" value="UDP-GLCNAC:BETAGAL BETA-1,3-N-ACETYLGLUCOSAMINYLTRANSFERASE-LIKE PROTEIN 1"/>
    <property type="match status" value="1"/>
</dbReference>
<dbReference type="AlphaFoldDB" id="A0A268FDV0"/>
<reference evidence="2 3" key="1">
    <citation type="submission" date="2017-07" db="EMBL/GenBank/DDBJ databases">
        <title>Isolation and whole genome analysis of endospore-forming bacteria from heroin.</title>
        <authorList>
            <person name="Kalinowski J."/>
            <person name="Ahrens B."/>
            <person name="Al-Dilaimi A."/>
            <person name="Winkler A."/>
            <person name="Wibberg D."/>
            <person name="Schleenbecker U."/>
            <person name="Ruckert C."/>
            <person name="Wolfel R."/>
            <person name="Grass G."/>
        </authorList>
    </citation>
    <scope>NUCLEOTIDE SEQUENCE [LARGE SCALE GENOMIC DNA]</scope>
    <source>
        <strain evidence="2 3">7521-2</strain>
    </source>
</reference>
<organism evidence="2 3">
    <name type="scientific">Niallia circulans</name>
    <name type="common">Bacillus circulans</name>
    <dbReference type="NCBI Taxonomy" id="1397"/>
    <lineage>
        <taxon>Bacteria</taxon>
        <taxon>Bacillati</taxon>
        <taxon>Bacillota</taxon>
        <taxon>Bacilli</taxon>
        <taxon>Bacillales</taxon>
        <taxon>Bacillaceae</taxon>
        <taxon>Niallia</taxon>
    </lineage>
</organism>
<dbReference type="InterPro" id="IPR029044">
    <property type="entry name" value="Nucleotide-diphossugar_trans"/>
</dbReference>
<evidence type="ECO:0000256" key="1">
    <source>
        <dbReference type="ARBA" id="ARBA00006739"/>
    </source>
</evidence>
<dbReference type="Pfam" id="PF00535">
    <property type="entry name" value="Glycos_transf_2"/>
    <property type="match status" value="1"/>
</dbReference>
<comment type="similarity">
    <text evidence="1">Belongs to the glycosyltransferase 2 family.</text>
</comment>
<dbReference type="KEGG" id="bcir:C2I06_00910"/>
<dbReference type="CDD" id="cd00761">
    <property type="entry name" value="Glyco_tranf_GTA_type"/>
    <property type="match status" value="1"/>
</dbReference>
<gene>
    <name evidence="2" type="ORF">CHH57_09195</name>
</gene>
<name>A0A268FDV0_NIACI</name>
<comment type="caution">
    <text evidence="2">The sequence shown here is derived from an EMBL/GenBank/DDBJ whole genome shotgun (WGS) entry which is preliminary data.</text>
</comment>
<evidence type="ECO:0000313" key="2">
    <source>
        <dbReference type="EMBL" id="PAD83548.1"/>
    </source>
</evidence>
<dbReference type="PANTHER" id="PTHR22916">
    <property type="entry name" value="GLYCOSYLTRANSFERASE"/>
    <property type="match status" value="1"/>
</dbReference>
<dbReference type="Gene3D" id="3.90.550.10">
    <property type="entry name" value="Spore Coat Polysaccharide Biosynthesis Protein SpsA, Chain A"/>
    <property type="match status" value="1"/>
</dbReference>
<protein>
    <submittedName>
        <fullName evidence="2">Uncharacterized protein</fullName>
    </submittedName>
</protein>
<proteinExistence type="inferred from homology"/>